<accession>A0ABV7CC84</accession>
<keyword evidence="3" id="KW-1185">Reference proteome</keyword>
<evidence type="ECO:0000313" key="2">
    <source>
        <dbReference type="EMBL" id="MFC3031004.1"/>
    </source>
</evidence>
<dbReference type="Proteomes" id="UP001595453">
    <property type="component" value="Unassembled WGS sequence"/>
</dbReference>
<gene>
    <name evidence="2" type="ORF">ACFOEE_00465</name>
</gene>
<reference evidence="3" key="1">
    <citation type="journal article" date="2019" name="Int. J. Syst. Evol. Microbiol.">
        <title>The Global Catalogue of Microorganisms (GCM) 10K type strain sequencing project: providing services to taxonomists for standard genome sequencing and annotation.</title>
        <authorList>
            <consortium name="The Broad Institute Genomics Platform"/>
            <consortium name="The Broad Institute Genome Sequencing Center for Infectious Disease"/>
            <person name="Wu L."/>
            <person name="Ma J."/>
        </authorList>
    </citation>
    <scope>NUCLEOTIDE SEQUENCE [LARGE SCALE GENOMIC DNA]</scope>
    <source>
        <strain evidence="3">KCTC 42730</strain>
    </source>
</reference>
<protein>
    <submittedName>
        <fullName evidence="2">Glycosyltransferase family 25 protein</fullName>
    </submittedName>
</protein>
<evidence type="ECO:0000313" key="3">
    <source>
        <dbReference type="Proteomes" id="UP001595453"/>
    </source>
</evidence>
<evidence type="ECO:0000259" key="1">
    <source>
        <dbReference type="Pfam" id="PF01755"/>
    </source>
</evidence>
<name>A0ABV7CC84_9GAMM</name>
<comment type="caution">
    <text evidence="2">The sequence shown here is derived from an EMBL/GenBank/DDBJ whole genome shotgun (WGS) entry which is preliminary data.</text>
</comment>
<feature type="domain" description="Glycosyl transferase family 25" evidence="1">
    <location>
        <begin position="4"/>
        <end position="168"/>
    </location>
</feature>
<dbReference type="InterPro" id="IPR002654">
    <property type="entry name" value="Glyco_trans_25"/>
</dbReference>
<dbReference type="RefSeq" id="WP_377119807.1">
    <property type="nucleotide sequence ID" value="NZ_JBHRSD010000001.1"/>
</dbReference>
<dbReference type="Pfam" id="PF01755">
    <property type="entry name" value="Glyco_transf_25"/>
    <property type="match status" value="1"/>
</dbReference>
<sequence>MICPIFVINMESSIERWATTQARLQEIGLEGQRFPATVGKLLTEQELEQWYDRARNAKHHHRPQTLGEIGCYISHYRIWQKVVDEQIPFCIVLEDDLTIEPHLNEVLEQLARLQHWDLIKLSDDRANPFIDTKTLSNKLTLGNYLKVPNGCQGYAVSLCGAKKLLARKPFFRPVDVDMQFHSELQLQLMGIQPYPVAEDRSFQSDISAINAGKHSHGSTFWKNLRYRAHMYFERKKKSASLEEVIRS</sequence>
<organism evidence="2 3">
    <name type="scientific">Pseudoalteromonas fenneropenaei</name>
    <dbReference type="NCBI Taxonomy" id="1737459"/>
    <lineage>
        <taxon>Bacteria</taxon>
        <taxon>Pseudomonadati</taxon>
        <taxon>Pseudomonadota</taxon>
        <taxon>Gammaproteobacteria</taxon>
        <taxon>Alteromonadales</taxon>
        <taxon>Pseudoalteromonadaceae</taxon>
        <taxon>Pseudoalteromonas</taxon>
    </lineage>
</organism>
<dbReference type="CDD" id="cd06532">
    <property type="entry name" value="Glyco_transf_25"/>
    <property type="match status" value="1"/>
</dbReference>
<proteinExistence type="predicted"/>
<dbReference type="EMBL" id="JBHRSD010000001">
    <property type="protein sequence ID" value="MFC3031004.1"/>
    <property type="molecule type" value="Genomic_DNA"/>
</dbReference>